<dbReference type="RefSeq" id="WP_151917443.1">
    <property type="nucleotide sequence ID" value="NZ_RQSP01000044.1"/>
</dbReference>
<dbReference type="OrthoDB" id="3231934at2"/>
<evidence type="ECO:0000313" key="5">
    <source>
        <dbReference type="EMBL" id="KAB5605447.1"/>
    </source>
</evidence>
<dbReference type="PRINTS" id="PR00038">
    <property type="entry name" value="HTHLUXR"/>
</dbReference>
<dbReference type="CDD" id="cd00156">
    <property type="entry name" value="REC"/>
    <property type="match status" value="1"/>
</dbReference>
<dbReference type="CDD" id="cd06170">
    <property type="entry name" value="LuxR_C_like"/>
    <property type="match status" value="1"/>
</dbReference>
<dbReference type="PROSITE" id="PS50043">
    <property type="entry name" value="HTH_LUXR_2"/>
    <property type="match status" value="1"/>
</dbReference>
<dbReference type="SUPFAM" id="SSF52172">
    <property type="entry name" value="CheY-like"/>
    <property type="match status" value="1"/>
</dbReference>
<keyword evidence="2" id="KW-0597">Phosphoprotein</keyword>
<dbReference type="GO" id="GO:0003677">
    <property type="term" value="F:DNA binding"/>
    <property type="evidence" value="ECO:0007669"/>
    <property type="project" value="UniProtKB-KW"/>
</dbReference>
<dbReference type="Gene3D" id="1.10.10.10">
    <property type="entry name" value="Winged helix-like DNA-binding domain superfamily/Winged helix DNA-binding domain"/>
    <property type="match status" value="1"/>
</dbReference>
<dbReference type="PROSITE" id="PS50110">
    <property type="entry name" value="RESPONSE_REGULATORY"/>
    <property type="match status" value="1"/>
</dbReference>
<dbReference type="SMART" id="SM00421">
    <property type="entry name" value="HTH_LUXR"/>
    <property type="match status" value="1"/>
</dbReference>
<dbReference type="AlphaFoldDB" id="A0A5N5RDV0"/>
<reference evidence="5 6" key="1">
    <citation type="journal article" date="2019" name="Int. J. Syst. Evol. Microbiol.">
        <title>Bifidobacterium jacchi sp. nov., isolated from the faeces of a baby common marmoset (Callithrix jacchus).</title>
        <authorList>
            <person name="Modesto M."/>
            <person name="Watanabe K."/>
            <person name="Arita M."/>
            <person name="Satti M."/>
            <person name="Oki K."/>
            <person name="Sciavilla P."/>
            <person name="Patavino C."/>
            <person name="Camma C."/>
            <person name="Michelini S."/>
            <person name="Sgorbati B."/>
            <person name="Mattarelli P."/>
        </authorList>
    </citation>
    <scope>NUCLEOTIDE SEQUENCE [LARGE SCALE GENOMIC DNA]</scope>
    <source>
        <strain evidence="5 6">MRM 9.3</strain>
    </source>
</reference>
<evidence type="ECO:0000256" key="1">
    <source>
        <dbReference type="ARBA" id="ARBA00023125"/>
    </source>
</evidence>
<sequence length="210" mass="23665">MNGHNTDARAFIGIVDNDPLVARALEAMFTDRPTPLKVLWNVRSAGEALTLCDDAMTRPDAVLTDLMMPLMDGRQLAERLRARYPSLGIVGMSAFQMMHTVEELRSAGMSQVLRKEAPLEDYVHAIGMALGDRALIDWTERSLAFERMMLTDTEITVLREYLKGRTTPAVARLLHMSEGTVKTHMRNAYRKMGVHSRAEAIRICVREHLL</sequence>
<dbReference type="SUPFAM" id="SSF46894">
    <property type="entry name" value="C-terminal effector domain of the bipartite response regulators"/>
    <property type="match status" value="1"/>
</dbReference>
<proteinExistence type="predicted"/>
<dbReference type="InterPro" id="IPR036388">
    <property type="entry name" value="WH-like_DNA-bd_sf"/>
</dbReference>
<keyword evidence="1 5" id="KW-0238">DNA-binding</keyword>
<dbReference type="InterPro" id="IPR000792">
    <property type="entry name" value="Tscrpt_reg_LuxR_C"/>
</dbReference>
<protein>
    <submittedName>
        <fullName evidence="5">DNA-binding response regulator</fullName>
    </submittedName>
</protein>
<dbReference type="InterPro" id="IPR016032">
    <property type="entry name" value="Sig_transdc_resp-reg_C-effctor"/>
</dbReference>
<dbReference type="PANTHER" id="PTHR43214:SF44">
    <property type="entry name" value="TWO-COMPONENT RESPONSE REGULATOR"/>
    <property type="match status" value="1"/>
</dbReference>
<name>A0A5N5RDV0_9BIFI</name>
<keyword evidence="6" id="KW-1185">Reference proteome</keyword>
<comment type="caution">
    <text evidence="5">The sequence shown here is derived from an EMBL/GenBank/DDBJ whole genome shotgun (WGS) entry which is preliminary data.</text>
</comment>
<dbReference type="PANTHER" id="PTHR43214">
    <property type="entry name" value="TWO-COMPONENT RESPONSE REGULATOR"/>
    <property type="match status" value="1"/>
</dbReference>
<evidence type="ECO:0000259" key="4">
    <source>
        <dbReference type="PROSITE" id="PS50110"/>
    </source>
</evidence>
<feature type="domain" description="Response regulatory" evidence="4">
    <location>
        <begin position="11"/>
        <end position="130"/>
    </location>
</feature>
<evidence type="ECO:0000256" key="2">
    <source>
        <dbReference type="PROSITE-ProRule" id="PRU00169"/>
    </source>
</evidence>
<feature type="domain" description="HTH luxR-type" evidence="3">
    <location>
        <begin position="143"/>
        <end position="208"/>
    </location>
</feature>
<dbReference type="PROSITE" id="PS00622">
    <property type="entry name" value="HTH_LUXR_1"/>
    <property type="match status" value="1"/>
</dbReference>
<dbReference type="InterPro" id="IPR001789">
    <property type="entry name" value="Sig_transdc_resp-reg_receiver"/>
</dbReference>
<dbReference type="GO" id="GO:0000160">
    <property type="term" value="P:phosphorelay signal transduction system"/>
    <property type="evidence" value="ECO:0007669"/>
    <property type="project" value="InterPro"/>
</dbReference>
<gene>
    <name evidence="5" type="ORF">EHS19_09135</name>
</gene>
<organism evidence="5 6">
    <name type="scientific">Bifidobacterium jacchi</name>
    <dbReference type="NCBI Taxonomy" id="2490545"/>
    <lineage>
        <taxon>Bacteria</taxon>
        <taxon>Bacillati</taxon>
        <taxon>Actinomycetota</taxon>
        <taxon>Actinomycetes</taxon>
        <taxon>Bifidobacteriales</taxon>
        <taxon>Bifidobacteriaceae</taxon>
        <taxon>Bifidobacterium</taxon>
    </lineage>
</organism>
<dbReference type="InterPro" id="IPR039420">
    <property type="entry name" value="WalR-like"/>
</dbReference>
<accession>A0A5N5RDV0</accession>
<dbReference type="Pfam" id="PF00072">
    <property type="entry name" value="Response_reg"/>
    <property type="match status" value="1"/>
</dbReference>
<dbReference type="GO" id="GO:0006355">
    <property type="term" value="P:regulation of DNA-templated transcription"/>
    <property type="evidence" value="ECO:0007669"/>
    <property type="project" value="InterPro"/>
</dbReference>
<dbReference type="SMART" id="SM00448">
    <property type="entry name" value="REC"/>
    <property type="match status" value="1"/>
</dbReference>
<dbReference type="InterPro" id="IPR011006">
    <property type="entry name" value="CheY-like_superfamily"/>
</dbReference>
<dbReference type="Pfam" id="PF00196">
    <property type="entry name" value="GerE"/>
    <property type="match status" value="1"/>
</dbReference>
<dbReference type="EMBL" id="RQSP01000044">
    <property type="protein sequence ID" value="KAB5605447.1"/>
    <property type="molecule type" value="Genomic_DNA"/>
</dbReference>
<evidence type="ECO:0000259" key="3">
    <source>
        <dbReference type="PROSITE" id="PS50043"/>
    </source>
</evidence>
<evidence type="ECO:0000313" key="6">
    <source>
        <dbReference type="Proteomes" id="UP000326336"/>
    </source>
</evidence>
<dbReference type="Proteomes" id="UP000326336">
    <property type="component" value="Unassembled WGS sequence"/>
</dbReference>
<feature type="modified residue" description="4-aspartylphosphate" evidence="2">
    <location>
        <position position="65"/>
    </location>
</feature>
<dbReference type="Gene3D" id="3.40.50.2300">
    <property type="match status" value="1"/>
</dbReference>